<reference evidence="3 4" key="1">
    <citation type="journal article" date="2015" name="Genome Announc.">
        <title>Expanding the biotechnology potential of lactobacilli through comparative genomics of 213 strains and associated genera.</title>
        <authorList>
            <person name="Sun Z."/>
            <person name="Harris H.M."/>
            <person name="McCann A."/>
            <person name="Guo C."/>
            <person name="Argimon S."/>
            <person name="Zhang W."/>
            <person name="Yang X."/>
            <person name="Jeffery I.B."/>
            <person name="Cooney J.C."/>
            <person name="Kagawa T.F."/>
            <person name="Liu W."/>
            <person name="Song Y."/>
            <person name="Salvetti E."/>
            <person name="Wrobel A."/>
            <person name="Rasinkangas P."/>
            <person name="Parkhill J."/>
            <person name="Rea M.C."/>
            <person name="O'Sullivan O."/>
            <person name="Ritari J."/>
            <person name="Douillard F.P."/>
            <person name="Paul Ross R."/>
            <person name="Yang R."/>
            <person name="Briner A.E."/>
            <person name="Felis G.E."/>
            <person name="de Vos W.M."/>
            <person name="Barrangou R."/>
            <person name="Klaenhammer T.R."/>
            <person name="Caufield P.W."/>
            <person name="Cui Y."/>
            <person name="Zhang H."/>
            <person name="O'Toole P.W."/>
        </authorList>
    </citation>
    <scope>NUCLEOTIDE SEQUENCE [LARGE SCALE GENOMIC DNA]</scope>
    <source>
        <strain evidence="3 4">DSM 15638</strain>
    </source>
</reference>
<dbReference type="PATRIC" id="fig|1423719.4.peg.677"/>
<sequence>MNLNKFFNSRSFYIGTSLILAILLFVYVNYDQLSNTNNLSDEKKTSLVANTSKTINTGLQISADNDKYFITGYPKNVKLTLDGPSALVTTTVNTQNFSVYADLKGLKPGKHTVKLQAEGLNKEISYKINPATIDVTIQKRKTATFPIQVKFNERRLAQEYKSGTPVLDNNTVSVSGASDDVNAISEVVAQVNMKSNQIKSTISQEVLLEALDADGKTLNVIVTPQTVGVTIPVESTKTTKKLSLNFVSSGSGVSGKIYKFSSDTKQVNVTGTKATLDSLSKIDVVVPINNIKDSVTKTLDIDLDKNNLISASPKSVKVKIDVSSGTATTSETTNSETTSEQASSSSDSSSESSESSASSAVTSSDSMSESTNTLN</sequence>
<feature type="compositionally biased region" description="Low complexity" evidence="1">
    <location>
        <begin position="323"/>
        <end position="375"/>
    </location>
</feature>
<feature type="transmembrane region" description="Helical" evidence="2">
    <location>
        <begin position="12"/>
        <end position="30"/>
    </location>
</feature>
<comment type="caution">
    <text evidence="3">The sequence shown here is derived from an EMBL/GenBank/DDBJ whole genome shotgun (WGS) entry which is preliminary data.</text>
</comment>
<gene>
    <name evidence="3" type="ORF">FC66_GL000667</name>
</gene>
<dbReference type="Gene3D" id="2.170.120.40">
    <property type="entry name" value="YbbR-like domain"/>
    <property type="match status" value="2"/>
</dbReference>
<dbReference type="AlphaFoldDB" id="A0A0R1HIB5"/>
<dbReference type="Gene3D" id="2.170.120.30">
    <property type="match status" value="1"/>
</dbReference>
<evidence type="ECO:0000256" key="2">
    <source>
        <dbReference type="SAM" id="Phobius"/>
    </source>
</evidence>
<dbReference type="STRING" id="1423719.FC66_GL000667"/>
<proteinExistence type="predicted"/>
<keyword evidence="2" id="KW-1133">Transmembrane helix</keyword>
<evidence type="ECO:0000313" key="3">
    <source>
        <dbReference type="EMBL" id="KRK46166.1"/>
    </source>
</evidence>
<dbReference type="Pfam" id="PF07949">
    <property type="entry name" value="YbbR"/>
    <property type="match status" value="3"/>
</dbReference>
<dbReference type="PANTHER" id="PTHR37804">
    <property type="entry name" value="CDAA REGULATORY PROTEIN CDAR"/>
    <property type="match status" value="1"/>
</dbReference>
<dbReference type="InterPro" id="IPR053154">
    <property type="entry name" value="c-di-AMP_regulator"/>
</dbReference>
<feature type="region of interest" description="Disordered" evidence="1">
    <location>
        <begin position="322"/>
        <end position="375"/>
    </location>
</feature>
<dbReference type="PANTHER" id="PTHR37804:SF1">
    <property type="entry name" value="CDAA REGULATORY PROTEIN CDAR"/>
    <property type="match status" value="1"/>
</dbReference>
<organism evidence="3 4">
    <name type="scientific">Dellaglioa algida DSM 15638</name>
    <dbReference type="NCBI Taxonomy" id="1423719"/>
    <lineage>
        <taxon>Bacteria</taxon>
        <taxon>Bacillati</taxon>
        <taxon>Bacillota</taxon>
        <taxon>Bacilli</taxon>
        <taxon>Lactobacillales</taxon>
        <taxon>Lactobacillaceae</taxon>
        <taxon>Dellaglioa</taxon>
    </lineage>
</organism>
<protein>
    <submittedName>
        <fullName evidence="3">YbbR family protein</fullName>
    </submittedName>
</protein>
<dbReference type="OrthoDB" id="2139417at2"/>
<keyword evidence="2" id="KW-0812">Transmembrane</keyword>
<dbReference type="Proteomes" id="UP000051450">
    <property type="component" value="Unassembled WGS sequence"/>
</dbReference>
<dbReference type="EMBL" id="AZDI01000002">
    <property type="protein sequence ID" value="KRK46166.1"/>
    <property type="molecule type" value="Genomic_DNA"/>
</dbReference>
<dbReference type="InterPro" id="IPR012505">
    <property type="entry name" value="YbbR"/>
</dbReference>
<evidence type="ECO:0000256" key="1">
    <source>
        <dbReference type="SAM" id="MobiDB-lite"/>
    </source>
</evidence>
<accession>A0A0R1HIB5</accession>
<name>A0A0R1HIB5_9LACO</name>
<keyword evidence="2" id="KW-0472">Membrane</keyword>
<dbReference type="RefSeq" id="WP_057973744.1">
    <property type="nucleotide sequence ID" value="NZ_AZDI01000002.1"/>
</dbReference>
<evidence type="ECO:0000313" key="4">
    <source>
        <dbReference type="Proteomes" id="UP000051450"/>
    </source>
</evidence>
<keyword evidence="4" id="KW-1185">Reference proteome</keyword>